<dbReference type="InterPro" id="IPR025937">
    <property type="entry name" value="PDGLE_dom"/>
</dbReference>
<gene>
    <name evidence="9" type="ORF">EDC37_11040</name>
</gene>
<evidence type="ECO:0000259" key="8">
    <source>
        <dbReference type="Pfam" id="PF13190"/>
    </source>
</evidence>
<accession>A0A4R3K6H8</accession>
<keyword evidence="5 7" id="KW-1133">Transmembrane helix</keyword>
<sequence>MHIPDNYLSPSTCGVFAVAMLPLWYYSIKKVKEELPKDKIPLIGVGAAFSFLMMMFNLPIPGGTTAHAVGGTLIAILLGPYAACIAISVALLIQAVVFGDGGLLAFAANAFNMAFILPFTGYYIFRLIKNIWPSALGNKIAILIGAYIGINMAALFAAVEFGIQPLLFTDAAGHALYCPYPLNVSVPAMLMAHLLIAGIAEAVFTLAIYEFIIKVSPGIVHNSKKMKLNPIFALILVLILASPLGLLASGTAWGEWGADEIAADNSLGMMLGYIPDKMANGFSYDALFPDYAVSGIPDAAGYILSAVIGTALLIIIFKIIGSMLGGANKTA</sequence>
<dbReference type="EMBL" id="SMAA01000010">
    <property type="protein sequence ID" value="TCS78410.1"/>
    <property type="molecule type" value="Genomic_DNA"/>
</dbReference>
<dbReference type="GO" id="GO:0005886">
    <property type="term" value="C:plasma membrane"/>
    <property type="evidence" value="ECO:0007669"/>
    <property type="project" value="UniProtKB-SubCell"/>
</dbReference>
<dbReference type="Pfam" id="PF01891">
    <property type="entry name" value="CbiM"/>
    <property type="match status" value="1"/>
</dbReference>
<name>A0A4R3K6H8_9FIRM</name>
<dbReference type="RefSeq" id="WP_132549958.1">
    <property type="nucleotide sequence ID" value="NZ_SMAA01000010.1"/>
</dbReference>
<keyword evidence="2" id="KW-0813">Transport</keyword>
<feature type="transmembrane region" description="Helical" evidence="7">
    <location>
        <begin position="103"/>
        <end position="128"/>
    </location>
</feature>
<dbReference type="Proteomes" id="UP000295188">
    <property type="component" value="Unassembled WGS sequence"/>
</dbReference>
<feature type="transmembrane region" description="Helical" evidence="7">
    <location>
        <begin position="230"/>
        <end position="248"/>
    </location>
</feature>
<feature type="transmembrane region" description="Helical" evidence="7">
    <location>
        <begin position="72"/>
        <end position="97"/>
    </location>
</feature>
<reference evidence="9 10" key="1">
    <citation type="submission" date="2019-03" db="EMBL/GenBank/DDBJ databases">
        <title>Genomic Encyclopedia of Type Strains, Phase IV (KMG-IV): sequencing the most valuable type-strain genomes for metagenomic binning, comparative biology and taxonomic classification.</title>
        <authorList>
            <person name="Goeker M."/>
        </authorList>
    </citation>
    <scope>NUCLEOTIDE SEQUENCE [LARGE SCALE GENOMIC DNA]</scope>
    <source>
        <strain evidence="9 10">DSM 20467</strain>
    </source>
</reference>
<evidence type="ECO:0000256" key="3">
    <source>
        <dbReference type="ARBA" id="ARBA00022475"/>
    </source>
</evidence>
<evidence type="ECO:0000256" key="2">
    <source>
        <dbReference type="ARBA" id="ARBA00022448"/>
    </source>
</evidence>
<dbReference type="InterPro" id="IPR002751">
    <property type="entry name" value="CbiM/NikMN"/>
</dbReference>
<dbReference type="Pfam" id="PF13190">
    <property type="entry name" value="PDGLE"/>
    <property type="match status" value="1"/>
</dbReference>
<feature type="domain" description="PDGLE" evidence="8">
    <location>
        <begin position="231"/>
        <end position="324"/>
    </location>
</feature>
<evidence type="ECO:0000256" key="6">
    <source>
        <dbReference type="ARBA" id="ARBA00023136"/>
    </source>
</evidence>
<dbReference type="PANTHER" id="PTHR34229:SF1">
    <property type="entry name" value="METAL TRANSPORT PROTEIN HI_1621-RELATED"/>
    <property type="match status" value="1"/>
</dbReference>
<comment type="subcellular location">
    <subcellularLocation>
        <location evidence="1">Cell membrane</location>
        <topology evidence="1">Multi-pass membrane protein</topology>
    </subcellularLocation>
</comment>
<proteinExistence type="predicted"/>
<evidence type="ECO:0000256" key="4">
    <source>
        <dbReference type="ARBA" id="ARBA00022692"/>
    </source>
</evidence>
<keyword evidence="6 7" id="KW-0472">Membrane</keyword>
<feature type="transmembrane region" description="Helical" evidence="7">
    <location>
        <begin position="299"/>
        <end position="320"/>
    </location>
</feature>
<feature type="transmembrane region" description="Helical" evidence="7">
    <location>
        <begin position="190"/>
        <end position="209"/>
    </location>
</feature>
<keyword evidence="10" id="KW-1185">Reference proteome</keyword>
<dbReference type="PANTHER" id="PTHR34229">
    <property type="entry name" value="METAL TRANSPORT PROTEIN HI_1621-RELATED"/>
    <property type="match status" value="1"/>
</dbReference>
<dbReference type="GO" id="GO:0000041">
    <property type="term" value="P:transition metal ion transport"/>
    <property type="evidence" value="ECO:0007669"/>
    <property type="project" value="InterPro"/>
</dbReference>
<keyword evidence="4 7" id="KW-0812">Transmembrane</keyword>
<dbReference type="NCBIfam" id="NF008873">
    <property type="entry name" value="PRK11909.1"/>
    <property type="match status" value="1"/>
</dbReference>
<evidence type="ECO:0000313" key="9">
    <source>
        <dbReference type="EMBL" id="TCS78410.1"/>
    </source>
</evidence>
<feature type="transmembrane region" description="Helical" evidence="7">
    <location>
        <begin position="40"/>
        <end position="60"/>
    </location>
</feature>
<keyword evidence="3" id="KW-1003">Cell membrane</keyword>
<comment type="caution">
    <text evidence="9">The sequence shown here is derived from an EMBL/GenBank/DDBJ whole genome shotgun (WGS) entry which is preliminary data.</text>
</comment>
<evidence type="ECO:0000256" key="1">
    <source>
        <dbReference type="ARBA" id="ARBA00004651"/>
    </source>
</evidence>
<protein>
    <submittedName>
        <fullName evidence="9">Cobalt/nickel transport system permease protein</fullName>
    </submittedName>
</protein>
<dbReference type="AlphaFoldDB" id="A0A4R3K6H8"/>
<evidence type="ECO:0000256" key="5">
    <source>
        <dbReference type="ARBA" id="ARBA00022989"/>
    </source>
</evidence>
<evidence type="ECO:0000313" key="10">
    <source>
        <dbReference type="Proteomes" id="UP000295188"/>
    </source>
</evidence>
<organism evidence="9 10">
    <name type="scientific">Pectinatus cerevisiiphilus</name>
    <dbReference type="NCBI Taxonomy" id="86956"/>
    <lineage>
        <taxon>Bacteria</taxon>
        <taxon>Bacillati</taxon>
        <taxon>Bacillota</taxon>
        <taxon>Negativicutes</taxon>
        <taxon>Selenomonadales</taxon>
        <taxon>Selenomonadaceae</taxon>
        <taxon>Pectinatus</taxon>
    </lineage>
</organism>
<dbReference type="NCBIfam" id="NF005598">
    <property type="entry name" value="PRK07331.1"/>
    <property type="match status" value="1"/>
</dbReference>
<feature type="transmembrane region" description="Helical" evidence="7">
    <location>
        <begin position="7"/>
        <end position="28"/>
    </location>
</feature>
<feature type="transmembrane region" description="Helical" evidence="7">
    <location>
        <begin position="140"/>
        <end position="159"/>
    </location>
</feature>
<dbReference type="Gene3D" id="1.10.1760.20">
    <property type="match status" value="1"/>
</dbReference>
<evidence type="ECO:0000256" key="7">
    <source>
        <dbReference type="SAM" id="Phobius"/>
    </source>
</evidence>
<dbReference type="OrthoDB" id="5395048at2"/>